<dbReference type="Proteomes" id="UP000295361">
    <property type="component" value="Unassembled WGS sequence"/>
</dbReference>
<feature type="domain" description="Rad50/SbcC-type AAA" evidence="3">
    <location>
        <begin position="7"/>
        <end position="308"/>
    </location>
</feature>
<dbReference type="PANTHER" id="PTHR41259">
    <property type="entry name" value="DOUBLE-STRAND BREAK REPAIR RAD50 ATPASE, PUTATIVE-RELATED"/>
    <property type="match status" value="1"/>
</dbReference>
<dbReference type="OrthoDB" id="9764467at2"/>
<dbReference type="EMBL" id="SNXS01000001">
    <property type="protein sequence ID" value="TDP74744.1"/>
    <property type="molecule type" value="Genomic_DNA"/>
</dbReference>
<feature type="region of interest" description="Disordered" evidence="2">
    <location>
        <begin position="554"/>
        <end position="578"/>
    </location>
</feature>
<keyword evidence="4" id="KW-0378">Hydrolase</keyword>
<dbReference type="SUPFAM" id="SSF52540">
    <property type="entry name" value="P-loop containing nucleoside triphosphate hydrolases"/>
    <property type="match status" value="1"/>
</dbReference>
<dbReference type="AlphaFoldDB" id="A0A4R6QT59"/>
<gene>
    <name evidence="4" type="ORF">DES47_101810</name>
</gene>
<reference evidence="4 5" key="1">
    <citation type="submission" date="2019-03" db="EMBL/GenBank/DDBJ databases">
        <title>Genomic Encyclopedia of Type Strains, Phase IV (KMG-IV): sequencing the most valuable type-strain genomes for metagenomic binning, comparative biology and taxonomic classification.</title>
        <authorList>
            <person name="Goeker M."/>
        </authorList>
    </citation>
    <scope>NUCLEOTIDE SEQUENCE [LARGE SCALE GENOMIC DNA]</scope>
    <source>
        <strain evidence="4 5">DSM 16998</strain>
    </source>
</reference>
<feature type="coiled-coil region" evidence="1">
    <location>
        <begin position="273"/>
        <end position="307"/>
    </location>
</feature>
<sequence length="888" mass="98159">MSMQLTRLRVEQLRQFRQSFELRELTPGLNIFTGPNEGGKSTLVRAIRAAFFERYRSKVVEDLRPRGDSSAMPSVEIDFTLNQQAGRLHKSFLGSRARCSLTLGDRTWDGSDAEDQLATLLGFGYAGKGASKAEHWGIPGLLWVEQGTGQELAEAATHARDHIHTALQERISQSSAGSLAATGGDELLAEFQAQRDELLTSAGKPRAAYQDAITQVQQLQHTLGEVDGRVATYQQQVDQLARLRAQHLQDEQTRPWEPLREQLAVARQTEQALAQGARQLADASAALQQMQRQRELLLEQIQSHERLQVRLAQGRLHCEQAAQVLQQAGEAATLAQRHADEAQVSAEQAHETFAMARQEATRANLQVQWQAASEALDRHQQTLQTFLGSQQQLDELQAQAATCTLTEADVHELRQLERAWQDLTLQRTAVSTRLQFTLQEGQIIALQGSSGAEQLQGQGERLLANPVNLSLPGLGELTITPGGQDLAGLTKDCEAAQAQLQHRLQALGLVDVAQAEAHLSQFQTLLIHIKHARQALKQIVPEGLDRLKERLAQAEGQMQSSQTALAQLPEAPAQPASALEPAELAQQAADSVALRTRSVLADAQQRLARAEVDHQSRGRELELVTEELNNSERQARQQQAQQQLGQLAQDLLVQTALVQECTRVLDQARPDIVQQDIERLSRSVGQLEQAHSQRHTEIQVLDHALQQAGAAGLDEQRQTAAGDLSRASQRVQELLRRAQALSLLCAKLQSRRQAALAKLQAPLRQHLQRYLQLLFPHASVEVGEQLTPDVLLRRTATGAEDVGTFASLSFGAREQLGLISRFAYADLLREAGRPTLLILDDALVHSDGERLGQMKRVLFDAAQRHQVLLFTCHPEDWRDMGVESRALG</sequence>
<feature type="coiled-coil region" evidence="1">
    <location>
        <begin position="724"/>
        <end position="751"/>
    </location>
</feature>
<keyword evidence="4" id="KW-0269">Exonuclease</keyword>
<feature type="compositionally biased region" description="Low complexity" evidence="2">
    <location>
        <begin position="564"/>
        <end position="578"/>
    </location>
</feature>
<dbReference type="GO" id="GO:0006302">
    <property type="term" value="P:double-strand break repair"/>
    <property type="evidence" value="ECO:0007669"/>
    <property type="project" value="InterPro"/>
</dbReference>
<proteinExistence type="predicted"/>
<evidence type="ECO:0000256" key="1">
    <source>
        <dbReference type="SAM" id="Coils"/>
    </source>
</evidence>
<dbReference type="GO" id="GO:0016887">
    <property type="term" value="F:ATP hydrolysis activity"/>
    <property type="evidence" value="ECO:0007669"/>
    <property type="project" value="InterPro"/>
</dbReference>
<dbReference type="Pfam" id="PF13476">
    <property type="entry name" value="AAA_23"/>
    <property type="match status" value="1"/>
</dbReference>
<accession>A0A4R6QT59</accession>
<dbReference type="Gene3D" id="3.40.50.300">
    <property type="entry name" value="P-loop containing nucleotide triphosphate hydrolases"/>
    <property type="match status" value="2"/>
</dbReference>
<dbReference type="FunCoup" id="A0A4R6QT59">
    <property type="interactions" value="97"/>
</dbReference>
<dbReference type="PANTHER" id="PTHR41259:SF1">
    <property type="entry name" value="DOUBLE-STRAND BREAK REPAIR RAD50 ATPASE, PUTATIVE-RELATED"/>
    <property type="match status" value="1"/>
</dbReference>
<evidence type="ECO:0000313" key="5">
    <source>
        <dbReference type="Proteomes" id="UP000295361"/>
    </source>
</evidence>
<dbReference type="GO" id="GO:0004527">
    <property type="term" value="F:exonuclease activity"/>
    <property type="evidence" value="ECO:0007669"/>
    <property type="project" value="UniProtKB-KW"/>
</dbReference>
<evidence type="ECO:0000259" key="3">
    <source>
        <dbReference type="Pfam" id="PF13476"/>
    </source>
</evidence>
<evidence type="ECO:0000256" key="2">
    <source>
        <dbReference type="SAM" id="MobiDB-lite"/>
    </source>
</evidence>
<organism evidence="4 5">
    <name type="scientific">Roseateles toxinivorans</name>
    <dbReference type="NCBI Taxonomy" id="270368"/>
    <lineage>
        <taxon>Bacteria</taxon>
        <taxon>Pseudomonadati</taxon>
        <taxon>Pseudomonadota</taxon>
        <taxon>Betaproteobacteria</taxon>
        <taxon>Burkholderiales</taxon>
        <taxon>Sphaerotilaceae</taxon>
        <taxon>Roseateles</taxon>
    </lineage>
</organism>
<evidence type="ECO:0000313" key="4">
    <source>
        <dbReference type="EMBL" id="TDP74744.1"/>
    </source>
</evidence>
<keyword evidence="4" id="KW-0540">Nuclease</keyword>
<dbReference type="InterPro" id="IPR038729">
    <property type="entry name" value="Rad50/SbcC_AAA"/>
</dbReference>
<comment type="caution">
    <text evidence="4">The sequence shown here is derived from an EMBL/GenBank/DDBJ whole genome shotgun (WGS) entry which is preliminary data.</text>
</comment>
<dbReference type="RefSeq" id="WP_133699349.1">
    <property type="nucleotide sequence ID" value="NZ_SNXS01000001.1"/>
</dbReference>
<keyword evidence="1" id="KW-0175">Coiled coil</keyword>
<name>A0A4R6QT59_9BURK</name>
<protein>
    <submittedName>
        <fullName evidence="4">DNA repair exonuclease SbcCD ATPase subunit</fullName>
    </submittedName>
</protein>
<dbReference type="InParanoid" id="A0A4R6QT59"/>
<dbReference type="InterPro" id="IPR027417">
    <property type="entry name" value="P-loop_NTPase"/>
</dbReference>
<keyword evidence="5" id="KW-1185">Reference proteome</keyword>